<dbReference type="AlphaFoldDB" id="A0A2U1NU98"/>
<dbReference type="PANTHER" id="PTHR38223">
    <property type="match status" value="1"/>
</dbReference>
<dbReference type="OrthoDB" id="841242at2759"/>
<reference evidence="1 2" key="1">
    <citation type="journal article" date="2018" name="Mol. Plant">
        <title>The genome of Artemisia annua provides insight into the evolution of Asteraceae family and artemisinin biosynthesis.</title>
        <authorList>
            <person name="Shen Q."/>
            <person name="Zhang L."/>
            <person name="Liao Z."/>
            <person name="Wang S."/>
            <person name="Yan T."/>
            <person name="Shi P."/>
            <person name="Liu M."/>
            <person name="Fu X."/>
            <person name="Pan Q."/>
            <person name="Wang Y."/>
            <person name="Lv Z."/>
            <person name="Lu X."/>
            <person name="Zhang F."/>
            <person name="Jiang W."/>
            <person name="Ma Y."/>
            <person name="Chen M."/>
            <person name="Hao X."/>
            <person name="Li L."/>
            <person name="Tang Y."/>
            <person name="Lv G."/>
            <person name="Zhou Y."/>
            <person name="Sun X."/>
            <person name="Brodelius P.E."/>
            <person name="Rose J.K.C."/>
            <person name="Tang K."/>
        </authorList>
    </citation>
    <scope>NUCLEOTIDE SEQUENCE [LARGE SCALE GENOMIC DNA]</scope>
    <source>
        <strain evidence="2">cv. Huhao1</strain>
        <tissue evidence="1">Leaf</tissue>
    </source>
</reference>
<keyword evidence="2" id="KW-1185">Reference proteome</keyword>
<protein>
    <submittedName>
        <fullName evidence="1">Uncharacterized protein</fullName>
    </submittedName>
</protein>
<sequence length="72" mass="8142">MAGLQYNFFPTDFLYPQPTSKSRDVALPQAVSLNVQKPEGLLEDLTKMHMHSNNNAKKQIKTLKLSAINKQI</sequence>
<proteinExistence type="predicted"/>
<organism evidence="1 2">
    <name type="scientific">Artemisia annua</name>
    <name type="common">Sweet wormwood</name>
    <dbReference type="NCBI Taxonomy" id="35608"/>
    <lineage>
        <taxon>Eukaryota</taxon>
        <taxon>Viridiplantae</taxon>
        <taxon>Streptophyta</taxon>
        <taxon>Embryophyta</taxon>
        <taxon>Tracheophyta</taxon>
        <taxon>Spermatophyta</taxon>
        <taxon>Magnoliopsida</taxon>
        <taxon>eudicotyledons</taxon>
        <taxon>Gunneridae</taxon>
        <taxon>Pentapetalae</taxon>
        <taxon>asterids</taxon>
        <taxon>campanulids</taxon>
        <taxon>Asterales</taxon>
        <taxon>Asteraceae</taxon>
        <taxon>Asteroideae</taxon>
        <taxon>Anthemideae</taxon>
        <taxon>Artemisiinae</taxon>
        <taxon>Artemisia</taxon>
    </lineage>
</organism>
<name>A0A2U1NU98_ARTAN</name>
<evidence type="ECO:0000313" key="2">
    <source>
        <dbReference type="Proteomes" id="UP000245207"/>
    </source>
</evidence>
<dbReference type="Proteomes" id="UP000245207">
    <property type="component" value="Unassembled WGS sequence"/>
</dbReference>
<dbReference type="PANTHER" id="PTHR38223:SF4">
    <property type="match status" value="1"/>
</dbReference>
<evidence type="ECO:0000313" key="1">
    <source>
        <dbReference type="EMBL" id="PWA77048.1"/>
    </source>
</evidence>
<accession>A0A2U1NU98</accession>
<comment type="caution">
    <text evidence="1">The sequence shown here is derived from an EMBL/GenBank/DDBJ whole genome shotgun (WGS) entry which is preliminary data.</text>
</comment>
<gene>
    <name evidence="1" type="ORF">CTI12_AA079730</name>
</gene>
<dbReference type="EMBL" id="PKPP01002185">
    <property type="protein sequence ID" value="PWA77048.1"/>
    <property type="molecule type" value="Genomic_DNA"/>
</dbReference>